<dbReference type="EMBL" id="LR031568">
    <property type="protein sequence ID" value="VDC61268.1"/>
    <property type="molecule type" value="Genomic_DNA"/>
</dbReference>
<gene>
    <name evidence="3" type="ORF">BRAA09T38879Z</name>
    <name evidence="2" type="ORF">BRAPAZ1V2_A09P44390.2</name>
</gene>
<feature type="region of interest" description="Disordered" evidence="1">
    <location>
        <begin position="13"/>
        <end position="44"/>
    </location>
</feature>
<proteinExistence type="predicted"/>
<evidence type="ECO:0000313" key="3">
    <source>
        <dbReference type="EMBL" id="VDC61268.1"/>
    </source>
</evidence>
<evidence type="ECO:0000313" key="2">
    <source>
        <dbReference type="EMBL" id="CAG7863972.1"/>
    </source>
</evidence>
<evidence type="ECO:0000256" key="1">
    <source>
        <dbReference type="SAM" id="MobiDB-lite"/>
    </source>
</evidence>
<organism evidence="3">
    <name type="scientific">Brassica campestris</name>
    <name type="common">Field mustard</name>
    <dbReference type="NCBI Taxonomy" id="3711"/>
    <lineage>
        <taxon>Eukaryota</taxon>
        <taxon>Viridiplantae</taxon>
        <taxon>Streptophyta</taxon>
        <taxon>Embryophyta</taxon>
        <taxon>Tracheophyta</taxon>
        <taxon>Spermatophyta</taxon>
        <taxon>Magnoliopsida</taxon>
        <taxon>eudicotyledons</taxon>
        <taxon>Gunneridae</taxon>
        <taxon>Pentapetalae</taxon>
        <taxon>rosids</taxon>
        <taxon>malvids</taxon>
        <taxon>Brassicales</taxon>
        <taxon>Brassicaceae</taxon>
        <taxon>Brassiceae</taxon>
        <taxon>Brassica</taxon>
    </lineage>
</organism>
<protein>
    <submittedName>
        <fullName evidence="2">Uncharacterized protein</fullName>
    </submittedName>
</protein>
<reference evidence="3" key="1">
    <citation type="submission" date="2018-11" db="EMBL/GenBank/DDBJ databases">
        <authorList>
            <consortium name="Genoscope - CEA"/>
            <person name="William W."/>
        </authorList>
    </citation>
    <scope>NUCLEOTIDE SEQUENCE</scope>
</reference>
<dbReference type="Gramene" id="A09p44390.2_BraZ1">
    <property type="protein sequence ID" value="A09p44390.2_BraZ1.CDS"/>
    <property type="gene ID" value="A09g44390.2_BraZ1"/>
</dbReference>
<dbReference type="EMBL" id="LS974625">
    <property type="protein sequence ID" value="CAG7863972.1"/>
    <property type="molecule type" value="Genomic_DNA"/>
</dbReference>
<accession>A0A3P5YMP6</accession>
<dbReference type="AlphaFoldDB" id="A0A3P5YMP6"/>
<sequence>MFSLADAYHAQVGEQGGVVPPSIQPHGVQAPQAPPHGFQTPQAP</sequence>
<name>A0A3P5YMP6_BRACM</name>
<dbReference type="Proteomes" id="UP000694005">
    <property type="component" value="Chromosome A09"/>
</dbReference>